<evidence type="ECO:0000256" key="1">
    <source>
        <dbReference type="SAM" id="Phobius"/>
    </source>
</evidence>
<evidence type="ECO:0000313" key="2">
    <source>
        <dbReference type="EMBL" id="PIC29470.1"/>
    </source>
</evidence>
<feature type="transmembrane region" description="Helical" evidence="1">
    <location>
        <begin position="21"/>
        <end position="46"/>
    </location>
</feature>
<feature type="transmembrane region" description="Helical" evidence="1">
    <location>
        <begin position="85"/>
        <end position="105"/>
    </location>
</feature>
<keyword evidence="3" id="KW-1185">Reference proteome</keyword>
<dbReference type="EMBL" id="PDUG01000005">
    <property type="protein sequence ID" value="PIC29470.1"/>
    <property type="molecule type" value="Genomic_DNA"/>
</dbReference>
<feature type="transmembrane region" description="Helical" evidence="1">
    <location>
        <begin position="52"/>
        <end position="73"/>
    </location>
</feature>
<proteinExistence type="predicted"/>
<keyword evidence="1" id="KW-0472">Membrane</keyword>
<keyword evidence="1" id="KW-1133">Transmembrane helix</keyword>
<keyword evidence="1" id="KW-0812">Transmembrane</keyword>
<dbReference type="AlphaFoldDB" id="A0A2G5TQ80"/>
<gene>
    <name evidence="2" type="primary">Cnig_chr_V.g21033</name>
    <name evidence="2" type="ORF">B9Z55_021033</name>
</gene>
<dbReference type="Proteomes" id="UP000230233">
    <property type="component" value="Chromosome V"/>
</dbReference>
<sequence length="192" mass="21726">MFRMERIRYAWLSIQLDSPKLGCIPIRPFLIFGSSLGTFITLSYLVTEPLTIRNVILCALGASFNVCLVYGALKYNDKALKYGQMFVIFLMIISTALLCFMPVSVTASDDQIKKLTGIFDERTLLEINGNVPEQDSKKAAGRKFLAGFVAGEMVVLFLIVYILSSYMEYVMIKRLRKFIAARKGRYENVMLA</sequence>
<organism evidence="2 3">
    <name type="scientific">Caenorhabditis nigoni</name>
    <dbReference type="NCBI Taxonomy" id="1611254"/>
    <lineage>
        <taxon>Eukaryota</taxon>
        <taxon>Metazoa</taxon>
        <taxon>Ecdysozoa</taxon>
        <taxon>Nematoda</taxon>
        <taxon>Chromadorea</taxon>
        <taxon>Rhabditida</taxon>
        <taxon>Rhabditina</taxon>
        <taxon>Rhabditomorpha</taxon>
        <taxon>Rhabditoidea</taxon>
        <taxon>Rhabditidae</taxon>
        <taxon>Peloderinae</taxon>
        <taxon>Caenorhabditis</taxon>
    </lineage>
</organism>
<comment type="caution">
    <text evidence="2">The sequence shown here is derived from an EMBL/GenBank/DDBJ whole genome shotgun (WGS) entry which is preliminary data.</text>
</comment>
<evidence type="ECO:0008006" key="4">
    <source>
        <dbReference type="Google" id="ProtNLM"/>
    </source>
</evidence>
<feature type="transmembrane region" description="Helical" evidence="1">
    <location>
        <begin position="144"/>
        <end position="167"/>
    </location>
</feature>
<name>A0A2G5TQ80_9PELO</name>
<accession>A0A2G5TQ80</accession>
<dbReference type="PANTHER" id="PTHR35013:SF3">
    <property type="entry name" value="TRANSMEMBRANE PROTEIN"/>
    <property type="match status" value="1"/>
</dbReference>
<protein>
    <recommendedName>
        <fullName evidence="4">7TM GPCR serpentine receptor class x (Srx) domain-containing protein</fullName>
    </recommendedName>
</protein>
<evidence type="ECO:0000313" key="3">
    <source>
        <dbReference type="Proteomes" id="UP000230233"/>
    </source>
</evidence>
<dbReference type="InterPro" id="IPR024483">
    <property type="entry name" value="Glam1"/>
</dbReference>
<dbReference type="PANTHER" id="PTHR35013">
    <property type="entry name" value="PROTEIN CBG22618-RELATED"/>
    <property type="match status" value="1"/>
</dbReference>
<dbReference type="Pfam" id="PF10912">
    <property type="entry name" value="Glam1"/>
    <property type="match status" value="1"/>
</dbReference>
<reference evidence="3" key="1">
    <citation type="submission" date="2017-10" db="EMBL/GenBank/DDBJ databases">
        <title>Rapid genome shrinkage in a self-fertile nematode reveals novel sperm competition proteins.</title>
        <authorList>
            <person name="Yin D."/>
            <person name="Schwarz E.M."/>
            <person name="Thomas C.G."/>
            <person name="Felde R.L."/>
            <person name="Korf I.F."/>
            <person name="Cutter A.D."/>
            <person name="Schartner C.M."/>
            <person name="Ralston E.J."/>
            <person name="Meyer B.J."/>
            <person name="Haag E.S."/>
        </authorList>
    </citation>
    <scope>NUCLEOTIDE SEQUENCE [LARGE SCALE GENOMIC DNA]</scope>
    <source>
        <strain evidence="3">JU1422</strain>
    </source>
</reference>